<evidence type="ECO:0000313" key="2">
    <source>
        <dbReference type="Proteomes" id="UP001219518"/>
    </source>
</evidence>
<reference evidence="1" key="1">
    <citation type="submission" date="2021-07" db="EMBL/GenBank/DDBJ databases">
        <authorList>
            <person name="Catto M.A."/>
            <person name="Jacobson A."/>
            <person name="Kennedy G."/>
            <person name="Labadie P."/>
            <person name="Hunt B.G."/>
            <person name="Srinivasan R."/>
        </authorList>
    </citation>
    <scope>NUCLEOTIDE SEQUENCE</scope>
    <source>
        <strain evidence="1">PL_HMW_Pooled</strain>
        <tissue evidence="1">Head</tissue>
    </source>
</reference>
<name>A0AAE1L773_9NEOP</name>
<keyword evidence="2" id="KW-1185">Reference proteome</keyword>
<organism evidence="1 2">
    <name type="scientific">Frankliniella fusca</name>
    <dbReference type="NCBI Taxonomy" id="407009"/>
    <lineage>
        <taxon>Eukaryota</taxon>
        <taxon>Metazoa</taxon>
        <taxon>Ecdysozoa</taxon>
        <taxon>Arthropoda</taxon>
        <taxon>Hexapoda</taxon>
        <taxon>Insecta</taxon>
        <taxon>Pterygota</taxon>
        <taxon>Neoptera</taxon>
        <taxon>Paraneoptera</taxon>
        <taxon>Thysanoptera</taxon>
        <taxon>Terebrantia</taxon>
        <taxon>Thripoidea</taxon>
        <taxon>Thripidae</taxon>
        <taxon>Frankliniella</taxon>
    </lineage>
</organism>
<gene>
    <name evidence="1" type="ORF">KUF71_003066</name>
</gene>
<accession>A0AAE1L773</accession>
<dbReference type="AlphaFoldDB" id="A0AAE1L773"/>
<protein>
    <submittedName>
        <fullName evidence="1">RNA polymerase II-associated factor 1-like protein</fullName>
    </submittedName>
</protein>
<dbReference type="Proteomes" id="UP001219518">
    <property type="component" value="Unassembled WGS sequence"/>
</dbReference>
<comment type="caution">
    <text evidence="1">The sequence shown here is derived from an EMBL/GenBank/DDBJ whole genome shotgun (WGS) entry which is preliminary data.</text>
</comment>
<dbReference type="EMBL" id="JAHWGI010000011">
    <property type="protein sequence ID" value="KAK3907567.1"/>
    <property type="molecule type" value="Genomic_DNA"/>
</dbReference>
<proteinExistence type="predicted"/>
<sequence>MRKSCRLPLINGQSELNRTEIRATLSTASCDCCDKTKRQTTPVLLKLHAVGAAQVSLGAVAMRSGMELNVFITFCNPGKPTNRKRKSKDDNDQSGVHCAVHFNVFDLLIS</sequence>
<evidence type="ECO:0000313" key="1">
    <source>
        <dbReference type="EMBL" id="KAK3907567.1"/>
    </source>
</evidence>
<reference evidence="1" key="2">
    <citation type="journal article" date="2023" name="BMC Genomics">
        <title>Pest status, molecular evolution, and epigenetic factors derived from the genome assembly of Frankliniella fusca, a thysanopteran phytovirus vector.</title>
        <authorList>
            <person name="Catto M.A."/>
            <person name="Labadie P.E."/>
            <person name="Jacobson A.L."/>
            <person name="Kennedy G.G."/>
            <person name="Srinivasan R."/>
            <person name="Hunt B.G."/>
        </authorList>
    </citation>
    <scope>NUCLEOTIDE SEQUENCE</scope>
    <source>
        <strain evidence="1">PL_HMW_Pooled</strain>
    </source>
</reference>